<organism evidence="1 2">
    <name type="scientific">Mucilaginibacter frigoritolerans</name>
    <dbReference type="NCBI Taxonomy" id="652788"/>
    <lineage>
        <taxon>Bacteria</taxon>
        <taxon>Pseudomonadati</taxon>
        <taxon>Bacteroidota</taxon>
        <taxon>Sphingobacteriia</taxon>
        <taxon>Sphingobacteriales</taxon>
        <taxon>Sphingobacteriaceae</taxon>
        <taxon>Mucilaginibacter</taxon>
    </lineage>
</organism>
<dbReference type="RefSeq" id="WP_144912111.1">
    <property type="nucleotide sequence ID" value="NZ_VLLI01000005.1"/>
</dbReference>
<comment type="caution">
    <text evidence="1">The sequence shown here is derived from an EMBL/GenBank/DDBJ whole genome shotgun (WGS) entry which is preliminary data.</text>
</comment>
<evidence type="ECO:0000313" key="2">
    <source>
        <dbReference type="Proteomes" id="UP000317010"/>
    </source>
</evidence>
<gene>
    <name evidence="1" type="ORF">JN11_02003</name>
</gene>
<keyword evidence="2" id="KW-1185">Reference proteome</keyword>
<dbReference type="OrthoDB" id="629215at2"/>
<dbReference type="AlphaFoldDB" id="A0A562U5W3"/>
<accession>A0A562U5W3</accession>
<sequence>MNMHVKWLYIILILICIKVPLYAQTTTHYDYAAIDAGLKSTITHSSNSDLAVSNNNEELKLLNDLENSFDKKPSRKALLLFLRKINADENLKDTRSGSKLYLHMATAFARLKLYPLVMKCYFKTILPYDDIYKEGHFIKQSSNDSTTSLQQKDADSSVDVTGLLAINNRDSLLLKTDSDFYNHDRKEVKSRAIPEYDIVSPFNDGKTAVKYAMLIHIQQPVSGKPKVFVKINRVGHTFITLIKYNSDSTYVARSFGFYPQKDNILSATPIFPSSTSEFKNDKMHDWDEVIGKFISKRRFQKVLDLVKQYDHEKYNLNKNNCTDFGLNAAVISGINISGTAGKWPLGHGNNPGNTGQSVLQGKVTNADTGNKDDLFIYNDLIPAN</sequence>
<reference evidence="1 2" key="1">
    <citation type="submission" date="2019-07" db="EMBL/GenBank/DDBJ databases">
        <title>Genomic Encyclopedia of Archaeal and Bacterial Type Strains, Phase II (KMG-II): from individual species to whole genera.</title>
        <authorList>
            <person name="Goeker M."/>
        </authorList>
    </citation>
    <scope>NUCLEOTIDE SEQUENCE [LARGE SCALE GENOMIC DNA]</scope>
    <source>
        <strain evidence="1 2">ATCC BAA-1854</strain>
    </source>
</reference>
<proteinExistence type="predicted"/>
<name>A0A562U5W3_9SPHI</name>
<protein>
    <submittedName>
        <fullName evidence="1">Uncharacterized protein</fullName>
    </submittedName>
</protein>
<dbReference type="EMBL" id="VLLI01000005">
    <property type="protein sequence ID" value="TWJ00747.1"/>
    <property type="molecule type" value="Genomic_DNA"/>
</dbReference>
<evidence type="ECO:0000313" key="1">
    <source>
        <dbReference type="EMBL" id="TWJ00747.1"/>
    </source>
</evidence>
<dbReference type="Proteomes" id="UP000317010">
    <property type="component" value="Unassembled WGS sequence"/>
</dbReference>